<dbReference type="EMBL" id="QOIL01000015">
    <property type="protein sequence ID" value="RCG27999.1"/>
    <property type="molecule type" value="Genomic_DNA"/>
</dbReference>
<dbReference type="AlphaFoldDB" id="A0A367FDK4"/>
<dbReference type="Proteomes" id="UP000253094">
    <property type="component" value="Unassembled WGS sequence"/>
</dbReference>
<comment type="caution">
    <text evidence="1">The sequence shown here is derived from an EMBL/GenBank/DDBJ whole genome shotgun (WGS) entry which is preliminary data.</text>
</comment>
<dbReference type="Pfam" id="PF12710">
    <property type="entry name" value="HAD"/>
    <property type="match status" value="1"/>
</dbReference>
<proteinExistence type="predicted"/>
<dbReference type="InterPro" id="IPR036412">
    <property type="entry name" value="HAD-like_sf"/>
</dbReference>
<dbReference type="InterPro" id="IPR023198">
    <property type="entry name" value="PGP-like_dom2"/>
</dbReference>
<dbReference type="SUPFAM" id="SSF56784">
    <property type="entry name" value="HAD-like"/>
    <property type="match status" value="1"/>
</dbReference>
<evidence type="ECO:0000313" key="1">
    <source>
        <dbReference type="EMBL" id="RCG27999.1"/>
    </source>
</evidence>
<dbReference type="Gene3D" id="1.10.150.240">
    <property type="entry name" value="Putative phosphatase, domain 2"/>
    <property type="match status" value="1"/>
</dbReference>
<accession>A0A367FDK4</accession>
<keyword evidence="2" id="KW-1185">Reference proteome</keyword>
<dbReference type="GO" id="GO:0008967">
    <property type="term" value="F:phosphoglycolate phosphatase activity"/>
    <property type="evidence" value="ECO:0007669"/>
    <property type="project" value="TreeGrafter"/>
</dbReference>
<name>A0A367FDK4_9ACTN</name>
<sequence>MNRLVLWNVDLTLVDVTIVTREAYADAFRQVTGRPLVKLAPAMGRADSEIIFETLAINGIVTSDEHLPKFIDALAGAFSGRRRRLDKDGRVMPGAKEALKAVSRLEGVVQSVLTGTIKSNAIHKLRAFGLDAFVDFEVGGYGEEVYPKATLLQVAQGRVKRMYGFTCDGSNTVLIGDSTRDVQTARIAGASMIAVASGRSTATELREAGANIVLEDLTNPSEVVAAVARLTTPMDRKAG</sequence>
<dbReference type="GO" id="GO:0006281">
    <property type="term" value="P:DNA repair"/>
    <property type="evidence" value="ECO:0007669"/>
    <property type="project" value="TreeGrafter"/>
</dbReference>
<evidence type="ECO:0000313" key="2">
    <source>
        <dbReference type="Proteomes" id="UP000253094"/>
    </source>
</evidence>
<reference evidence="1 2" key="1">
    <citation type="submission" date="2018-06" db="EMBL/GenBank/DDBJ databases">
        <title>Sphaerisporangium craniellae sp. nov., isolated from a marine sponge in the South China Sea.</title>
        <authorList>
            <person name="Li L."/>
        </authorList>
    </citation>
    <scope>NUCLEOTIDE SEQUENCE [LARGE SCALE GENOMIC DNA]</scope>
    <source>
        <strain evidence="1 2">CCTCC AA 208026</strain>
    </source>
</reference>
<gene>
    <name evidence="1" type="ORF">DQ384_26030</name>
</gene>
<dbReference type="InterPro" id="IPR050155">
    <property type="entry name" value="HAD-like_hydrolase_sf"/>
</dbReference>
<protein>
    <submittedName>
        <fullName evidence="1">HAD family hydrolase</fullName>
    </submittedName>
</protein>
<dbReference type="InterPro" id="IPR023214">
    <property type="entry name" value="HAD_sf"/>
</dbReference>
<dbReference type="OrthoDB" id="9781769at2"/>
<keyword evidence="1" id="KW-0378">Hydrolase</keyword>
<dbReference type="PANTHER" id="PTHR43434:SF1">
    <property type="entry name" value="PHOSPHOGLYCOLATE PHOSPHATASE"/>
    <property type="match status" value="1"/>
</dbReference>
<dbReference type="Gene3D" id="3.40.50.1000">
    <property type="entry name" value="HAD superfamily/HAD-like"/>
    <property type="match status" value="1"/>
</dbReference>
<dbReference type="PANTHER" id="PTHR43434">
    <property type="entry name" value="PHOSPHOGLYCOLATE PHOSPHATASE"/>
    <property type="match status" value="1"/>
</dbReference>
<organism evidence="1 2">
    <name type="scientific">Sphaerisporangium album</name>
    <dbReference type="NCBI Taxonomy" id="509200"/>
    <lineage>
        <taxon>Bacteria</taxon>
        <taxon>Bacillati</taxon>
        <taxon>Actinomycetota</taxon>
        <taxon>Actinomycetes</taxon>
        <taxon>Streptosporangiales</taxon>
        <taxon>Streptosporangiaceae</taxon>
        <taxon>Sphaerisporangium</taxon>
    </lineage>
</organism>